<feature type="region of interest" description="Disordered" evidence="1">
    <location>
        <begin position="133"/>
        <end position="168"/>
    </location>
</feature>
<dbReference type="AlphaFoldDB" id="A0A2P5I8R0"/>
<dbReference type="STRING" id="158607.A0A2P5I8R0"/>
<reference evidence="2" key="1">
    <citation type="submission" date="2017-09" db="EMBL/GenBank/DDBJ databases">
        <title>Polyketide synthases of a Diaporthe helianthi virulent isolate.</title>
        <authorList>
            <person name="Baroncelli R."/>
        </authorList>
    </citation>
    <scope>NUCLEOTIDE SEQUENCE [LARGE SCALE GENOMIC DNA]</scope>
    <source>
        <strain evidence="2">7/96</strain>
    </source>
</reference>
<evidence type="ECO:0000313" key="2">
    <source>
        <dbReference type="EMBL" id="POS78879.1"/>
    </source>
</evidence>
<dbReference type="Proteomes" id="UP000094444">
    <property type="component" value="Unassembled WGS sequence"/>
</dbReference>
<feature type="compositionally biased region" description="Basic residues" evidence="1">
    <location>
        <begin position="362"/>
        <end position="382"/>
    </location>
</feature>
<feature type="compositionally biased region" description="Basic residues" evidence="1">
    <location>
        <begin position="314"/>
        <end position="333"/>
    </location>
</feature>
<feature type="region of interest" description="Disordered" evidence="1">
    <location>
        <begin position="293"/>
        <end position="382"/>
    </location>
</feature>
<feature type="region of interest" description="Disordered" evidence="1">
    <location>
        <begin position="94"/>
        <end position="117"/>
    </location>
</feature>
<sequence>MSRSQRPSKGKGRSSDADCAQSFASLSLSDDYDFHVPRTDYYEPSYTSIYGSSFDQTYTADNQNYVLTAQGSQAPTQSSPATYGSTVASSYSSYPATSATSSTGGYEYQSEPSSASAYSGYTGYDGASVTSSTAPSYNGGGSGSVFSDTQSRVTGASSAPSRTSHHTDVDNTINQQAAPNQVYQLPCELSHLTGCDVVFPGDDEQGWMDHVERHLGGSFPVKLRCWFCSDQYFDARQTSAGDLRYNFTLRMQHIRHHIVHEGFRPDETPRDGHVVQHLLDNNLIDSRTYDSILTPATVPPVPGNQGNPSDQGHRGHQGHHRTHRTHRSHHSHLSRLVEETVAGGSSSRNHRSSDHRSDRHRSDHKKKGREHGHGSSHNKRSH</sequence>
<comment type="caution">
    <text evidence="2">The sequence shown here is derived from an EMBL/GenBank/DDBJ whole genome shotgun (WGS) entry which is preliminary data.</text>
</comment>
<proteinExistence type="predicted"/>
<organism evidence="2 3">
    <name type="scientific">Diaporthe helianthi</name>
    <dbReference type="NCBI Taxonomy" id="158607"/>
    <lineage>
        <taxon>Eukaryota</taxon>
        <taxon>Fungi</taxon>
        <taxon>Dikarya</taxon>
        <taxon>Ascomycota</taxon>
        <taxon>Pezizomycotina</taxon>
        <taxon>Sordariomycetes</taxon>
        <taxon>Sordariomycetidae</taxon>
        <taxon>Diaporthales</taxon>
        <taxon>Diaporthaceae</taxon>
        <taxon>Diaporthe</taxon>
    </lineage>
</organism>
<feature type="compositionally biased region" description="Low complexity" evidence="1">
    <location>
        <begin position="94"/>
        <end position="106"/>
    </location>
</feature>
<dbReference type="EMBL" id="MAVT02000153">
    <property type="protein sequence ID" value="POS78879.1"/>
    <property type="molecule type" value="Genomic_DNA"/>
</dbReference>
<dbReference type="OrthoDB" id="409136at2759"/>
<keyword evidence="3" id="KW-1185">Reference proteome</keyword>
<protein>
    <submittedName>
        <fullName evidence="2">Uncharacterized protein</fullName>
    </submittedName>
</protein>
<evidence type="ECO:0000256" key="1">
    <source>
        <dbReference type="SAM" id="MobiDB-lite"/>
    </source>
</evidence>
<name>A0A2P5I8R0_DIAHE</name>
<gene>
    <name evidence="2" type="ORF">DHEL01_v202725</name>
</gene>
<feature type="compositionally biased region" description="Basic and acidic residues" evidence="1">
    <location>
        <begin position="351"/>
        <end position="361"/>
    </location>
</feature>
<evidence type="ECO:0000313" key="3">
    <source>
        <dbReference type="Proteomes" id="UP000094444"/>
    </source>
</evidence>
<accession>A0A2P5I8R0</accession>
<dbReference type="InParanoid" id="A0A2P5I8R0"/>
<feature type="compositionally biased region" description="Polar residues" evidence="1">
    <location>
        <begin position="144"/>
        <end position="162"/>
    </location>
</feature>